<name>A0A1Y0B196_9LAMI</name>
<reference evidence="1" key="1">
    <citation type="submission" date="2017-03" db="EMBL/GenBank/DDBJ databases">
        <title>The mitochondrial genome of the carnivorous plant Utricularia reniformis (Lentibulariaceae): structure, comparative analysis and evolutionary landmarks.</title>
        <authorList>
            <person name="Silva S.R."/>
            <person name="Alvarenga D.O."/>
            <person name="Michael T.P."/>
            <person name="Miranda V.F.O."/>
            <person name="Varani A.M."/>
        </authorList>
    </citation>
    <scope>NUCLEOTIDE SEQUENCE</scope>
</reference>
<dbReference type="AlphaFoldDB" id="A0A1Y0B196"/>
<geneLocation type="mitochondrion" evidence="1"/>
<proteinExistence type="predicted"/>
<accession>A0A1Y0B196</accession>
<protein>
    <submittedName>
        <fullName evidence="1">Uncharacterized protein</fullName>
    </submittedName>
</protein>
<sequence length="35" mass="4128">MNTYERRLDYMKTATPILRAMVTLPAQTRKKRDAS</sequence>
<organism evidence="1">
    <name type="scientific">Utricularia reniformis</name>
    <dbReference type="NCBI Taxonomy" id="192314"/>
    <lineage>
        <taxon>Eukaryota</taxon>
        <taxon>Viridiplantae</taxon>
        <taxon>Streptophyta</taxon>
        <taxon>Embryophyta</taxon>
        <taxon>Tracheophyta</taxon>
        <taxon>Spermatophyta</taxon>
        <taxon>Magnoliopsida</taxon>
        <taxon>eudicotyledons</taxon>
        <taxon>Gunneridae</taxon>
        <taxon>Pentapetalae</taxon>
        <taxon>asterids</taxon>
        <taxon>lamiids</taxon>
        <taxon>Lamiales</taxon>
        <taxon>Lentibulariaceae</taxon>
        <taxon>Utricularia</taxon>
    </lineage>
</organism>
<gene>
    <name evidence="1" type="ORF">AEK19_MT0965</name>
</gene>
<keyword evidence="1" id="KW-0496">Mitochondrion</keyword>
<dbReference type="EMBL" id="KY774314">
    <property type="protein sequence ID" value="ART31190.1"/>
    <property type="molecule type" value="Genomic_DNA"/>
</dbReference>
<evidence type="ECO:0000313" key="1">
    <source>
        <dbReference type="EMBL" id="ART31190.1"/>
    </source>
</evidence>